<dbReference type="RefSeq" id="WP_263003017.1">
    <property type="nucleotide sequence ID" value="NZ_JAOTEM010000002.1"/>
</dbReference>
<proteinExistence type="predicted"/>
<name>A0ABT2W5V0_9FLAO</name>
<keyword evidence="2" id="KW-1185">Reference proteome</keyword>
<dbReference type="Proteomes" id="UP001208649">
    <property type="component" value="Unassembled WGS sequence"/>
</dbReference>
<comment type="caution">
    <text evidence="1">The sequence shown here is derived from an EMBL/GenBank/DDBJ whole genome shotgun (WGS) entry which is preliminary data.</text>
</comment>
<protein>
    <submittedName>
        <fullName evidence="1">Uncharacterized protein</fullName>
    </submittedName>
</protein>
<gene>
    <name evidence="1" type="ORF">NZ698_10240</name>
</gene>
<evidence type="ECO:0000313" key="1">
    <source>
        <dbReference type="EMBL" id="MCU7617577.1"/>
    </source>
</evidence>
<evidence type="ECO:0000313" key="2">
    <source>
        <dbReference type="Proteomes" id="UP001208649"/>
    </source>
</evidence>
<accession>A0ABT2W5V0</accession>
<reference evidence="2" key="1">
    <citation type="submission" date="2023-07" db="EMBL/GenBank/DDBJ databases">
        <title>Chryseobacterium sp. strain PBS4-4 Genome sequencing and assembly.</title>
        <authorList>
            <person name="Jung Y."/>
        </authorList>
    </citation>
    <scope>NUCLEOTIDE SEQUENCE [LARGE SCALE GENOMIC DNA]</scope>
    <source>
        <strain evidence="2">PBS4-4</strain>
    </source>
</reference>
<organism evidence="1 2">
    <name type="scientific">Chryseobacterium edaphi</name>
    <dbReference type="NCBI Taxonomy" id="2976532"/>
    <lineage>
        <taxon>Bacteria</taxon>
        <taxon>Pseudomonadati</taxon>
        <taxon>Bacteroidota</taxon>
        <taxon>Flavobacteriia</taxon>
        <taxon>Flavobacteriales</taxon>
        <taxon>Weeksellaceae</taxon>
        <taxon>Chryseobacterium group</taxon>
        <taxon>Chryseobacterium</taxon>
    </lineage>
</organism>
<dbReference type="EMBL" id="JAOTEM010000002">
    <property type="protein sequence ID" value="MCU7617577.1"/>
    <property type="molecule type" value="Genomic_DNA"/>
</dbReference>
<sequence>MLQNKPLRELKVQELLRIALLEEFNLYFENKRSGIVYLKNISKPFKKSLSNLALKNKNLII</sequence>